<organism evidence="2 3">
    <name type="scientific">Nocardioides pinisoli</name>
    <dbReference type="NCBI Taxonomy" id="2950279"/>
    <lineage>
        <taxon>Bacteria</taxon>
        <taxon>Bacillati</taxon>
        <taxon>Actinomycetota</taxon>
        <taxon>Actinomycetes</taxon>
        <taxon>Propionibacteriales</taxon>
        <taxon>Nocardioidaceae</taxon>
        <taxon>Nocardioides</taxon>
    </lineage>
</organism>
<dbReference type="RefSeq" id="WP_254179434.1">
    <property type="nucleotide sequence ID" value="NZ_JANARS010000001.1"/>
</dbReference>
<name>A0ABT1KR08_9ACTN</name>
<dbReference type="CDD" id="cd00198">
    <property type="entry name" value="vWFA"/>
    <property type="match status" value="1"/>
</dbReference>
<reference evidence="2 3" key="1">
    <citation type="submission" date="2022-06" db="EMBL/GenBank/DDBJ databases">
        <authorList>
            <person name="So Y."/>
        </authorList>
    </citation>
    <scope>NUCLEOTIDE SEQUENCE [LARGE SCALE GENOMIC DNA]</scope>
    <source>
        <strain evidence="2 3">STR3</strain>
    </source>
</reference>
<comment type="caution">
    <text evidence="2">The sequence shown here is derived from an EMBL/GenBank/DDBJ whole genome shotgun (WGS) entry which is preliminary data.</text>
</comment>
<gene>
    <name evidence="2" type="ORF">NCI01_00075</name>
</gene>
<dbReference type="Pfam" id="PF06707">
    <property type="entry name" value="DUF1194"/>
    <property type="match status" value="1"/>
</dbReference>
<evidence type="ECO:0000259" key="1">
    <source>
        <dbReference type="PROSITE" id="PS50234"/>
    </source>
</evidence>
<proteinExistence type="predicted"/>
<evidence type="ECO:0000313" key="2">
    <source>
        <dbReference type="EMBL" id="MCP3420182.1"/>
    </source>
</evidence>
<dbReference type="InterPro" id="IPR010607">
    <property type="entry name" value="DUF1194"/>
</dbReference>
<dbReference type="Gene3D" id="2.60.40.10">
    <property type="entry name" value="Immunoglobulins"/>
    <property type="match status" value="1"/>
</dbReference>
<dbReference type="Proteomes" id="UP001204524">
    <property type="component" value="Unassembled WGS sequence"/>
</dbReference>
<dbReference type="Gene3D" id="3.40.50.410">
    <property type="entry name" value="von Willebrand factor, type A domain"/>
    <property type="match status" value="1"/>
</dbReference>
<dbReference type="EMBL" id="JANARS010000001">
    <property type="protein sequence ID" value="MCP3420182.1"/>
    <property type="molecule type" value="Genomic_DNA"/>
</dbReference>
<dbReference type="PROSITE" id="PS50234">
    <property type="entry name" value="VWFA"/>
    <property type="match status" value="1"/>
</dbReference>
<protein>
    <submittedName>
        <fullName evidence="2">VWA domain-containing protein</fullName>
    </submittedName>
</protein>
<dbReference type="InterPro" id="IPR013783">
    <property type="entry name" value="Ig-like_fold"/>
</dbReference>
<dbReference type="SUPFAM" id="SSF55486">
    <property type="entry name" value="Metalloproteases ('zincins'), catalytic domain"/>
    <property type="match status" value="1"/>
</dbReference>
<dbReference type="InterPro" id="IPR036465">
    <property type="entry name" value="vWFA_dom_sf"/>
</dbReference>
<dbReference type="SUPFAM" id="SSF53300">
    <property type="entry name" value="vWA-like"/>
    <property type="match status" value="1"/>
</dbReference>
<keyword evidence="3" id="KW-1185">Reference proteome</keyword>
<feature type="domain" description="VWFA" evidence="1">
    <location>
        <begin position="59"/>
        <end position="268"/>
    </location>
</feature>
<accession>A0ABT1KR08</accession>
<sequence length="1055" mass="113163">MGLRTRLRPTIHTTAARARSRRRGATTAAFVALAGLVTTGLATTGAGPASADLYADKLDLVFLMDGSGSIDAADWTMQKQGYIEALDDTVTFPRDGSISVSLVQWSYDGTSGSTRVEIPPTVLTSETVVDGMATEISDIAQIGYSTNPGDAIVRATDLLKNQGREGADWSLCMSTDGAINSGVDMDTATAYARDNYVDRYGVLAIEDGFFDESYARAAYDPYVFGGGNVTVARSTAEFATLISGCVNPELDLEALEVSQGVQSLLNDVELVEGRDTIVRAYVRTYGTGNLARTSGRLRGYRDGVELAGSPLAPLNETQSILATDEVISRRADRDATLNFRLPDEWTTGEIELQVEMGGGTGCDLTEYGRWTINCGTVVSFNDSRPDLNLEMTSVFWDNMTESDATYLDAVRQSSRSEAMFPIAGLDMTQDSLEVADGWWDENTWIPEFGEYFAVLDALQSRAWYDNLRADKLRDEKIVQGMLPGTHPNGGATGMAYLDVSTAWLGYAREFLDGGRLRNVFPHELGHNFGLLHAVDSHDVGLVTKRGYCGEYAPRWADDHQPFSLIDDQMRPVLGVMGIPDKEIWGLDEYTFDYDEDLAVSAPHDVYALMGYCWNDDTDLQGTWISKWDWDRLRDGELDPAYGSGPPAAGTVTEADGIYVSGAYDTASDRSAFTVLPTNQTRTGDPSTGVQLRAYASDGSLLASGWASSSDARSAGAFGEGADVDAARPFAASLAVDPARVARLTLVADGSEVDAWQASTQAPVATQPRATVNPDGTVHVSWTAADGDPGASLRHTVFYSTDGGAHFRPVAMGIRNPDTVLPRGVLPGGDVVLRVVSSDGVRFGSAETTVRTPNAAPQIAITAPGPDQRFSAAQRIMFEAQAGDREDGTLDGSQLTWTSDRDGYLGNGSDVARRADTMSEGWHTVTARVTDSAGAAASTTVRIFVSRVPGVEPPPIKRYGWGGFTSPLPTDGDVQAGRTIPVKFTVTNEVVSEQSVLTASFARDGATYALTRDAVRDGVGTYHVNVATPKAWAGSTGTFEVALSDGQVFTTTVTFR</sequence>
<evidence type="ECO:0000313" key="3">
    <source>
        <dbReference type="Proteomes" id="UP001204524"/>
    </source>
</evidence>
<dbReference type="InterPro" id="IPR002035">
    <property type="entry name" value="VWF_A"/>
</dbReference>